<dbReference type="GO" id="GO:0016323">
    <property type="term" value="C:basolateral plasma membrane"/>
    <property type="evidence" value="ECO:0007669"/>
    <property type="project" value="TreeGrafter"/>
</dbReference>
<evidence type="ECO:0000256" key="5">
    <source>
        <dbReference type="ARBA" id="ARBA00022989"/>
    </source>
</evidence>
<feature type="transmembrane region" description="Helical" evidence="9">
    <location>
        <begin position="241"/>
        <end position="263"/>
    </location>
</feature>
<dbReference type="OMA" id="ITFAVFR"/>
<dbReference type="EMBL" id="VCGU01000009">
    <property type="protein sequence ID" value="TRY71214.1"/>
    <property type="molecule type" value="Genomic_DNA"/>
</dbReference>
<evidence type="ECO:0000256" key="8">
    <source>
        <dbReference type="RuleBase" id="RU000477"/>
    </source>
</evidence>
<dbReference type="STRING" id="6832.A0A553P0J2"/>
<dbReference type="PROSITE" id="PS00221">
    <property type="entry name" value="MIP"/>
    <property type="match status" value="1"/>
</dbReference>
<dbReference type="PANTHER" id="PTHR43829">
    <property type="entry name" value="AQUAPORIN OR AQUAGLYCEROPORIN RELATED"/>
    <property type="match status" value="1"/>
</dbReference>
<dbReference type="PRINTS" id="PR02019">
    <property type="entry name" value="AQUAPORIN7"/>
</dbReference>
<dbReference type="OrthoDB" id="3222at2759"/>
<comment type="subcellular location">
    <subcellularLocation>
        <location evidence="1">Membrane</location>
        <topology evidence="1">Multi-pass membrane protein</topology>
    </subcellularLocation>
</comment>
<dbReference type="InterPro" id="IPR000425">
    <property type="entry name" value="MIP"/>
</dbReference>
<feature type="transmembrane region" description="Helical" evidence="9">
    <location>
        <begin position="102"/>
        <end position="122"/>
    </location>
</feature>
<protein>
    <recommendedName>
        <fullName evidence="12">Aquaglyceroporin-3</fullName>
    </recommendedName>
</protein>
<keyword evidence="3 8" id="KW-0813">Transport</keyword>
<dbReference type="InterPro" id="IPR050363">
    <property type="entry name" value="MIP/Aquaporin"/>
</dbReference>
<evidence type="ECO:0000313" key="11">
    <source>
        <dbReference type="Proteomes" id="UP000318571"/>
    </source>
</evidence>
<comment type="caution">
    <text evidence="10">The sequence shown here is derived from an EMBL/GenBank/DDBJ whole genome shotgun (WGS) entry which is preliminary data.</text>
</comment>
<dbReference type="Proteomes" id="UP000318571">
    <property type="component" value="Chromosome 9"/>
</dbReference>
<dbReference type="InterPro" id="IPR023271">
    <property type="entry name" value="Aquaporin-like"/>
</dbReference>
<evidence type="ECO:0000256" key="6">
    <source>
        <dbReference type="ARBA" id="ARBA00023136"/>
    </source>
</evidence>
<feature type="transmembrane region" description="Helical" evidence="9">
    <location>
        <begin position="190"/>
        <end position="213"/>
    </location>
</feature>
<organism evidence="10 11">
    <name type="scientific">Tigriopus californicus</name>
    <name type="common">Marine copepod</name>
    <dbReference type="NCBI Taxonomy" id="6832"/>
    <lineage>
        <taxon>Eukaryota</taxon>
        <taxon>Metazoa</taxon>
        <taxon>Ecdysozoa</taxon>
        <taxon>Arthropoda</taxon>
        <taxon>Crustacea</taxon>
        <taxon>Multicrustacea</taxon>
        <taxon>Hexanauplia</taxon>
        <taxon>Copepoda</taxon>
        <taxon>Harpacticoida</taxon>
        <taxon>Harpacticidae</taxon>
        <taxon>Tigriopus</taxon>
    </lineage>
</organism>
<evidence type="ECO:0000256" key="7">
    <source>
        <dbReference type="ARBA" id="ARBA00045280"/>
    </source>
</evidence>
<evidence type="ECO:0008006" key="12">
    <source>
        <dbReference type="Google" id="ProtNLM"/>
    </source>
</evidence>
<dbReference type="Pfam" id="PF00230">
    <property type="entry name" value="MIP"/>
    <property type="match status" value="1"/>
</dbReference>
<dbReference type="PANTHER" id="PTHR43829:SF9">
    <property type="entry name" value="AQUAPORIN-9"/>
    <property type="match status" value="1"/>
</dbReference>
<keyword evidence="6 9" id="KW-0472">Membrane</keyword>
<accession>A0A553P0J2</accession>
<keyword evidence="4 8" id="KW-0812">Transmembrane</keyword>
<evidence type="ECO:0000313" key="10">
    <source>
        <dbReference type="EMBL" id="TRY71214.1"/>
    </source>
</evidence>
<keyword evidence="5 9" id="KW-1133">Transmembrane helix</keyword>
<dbReference type="InterPro" id="IPR022357">
    <property type="entry name" value="MIP_CS"/>
</dbReference>
<feature type="transmembrane region" description="Helical" evidence="9">
    <location>
        <begin position="59"/>
        <end position="81"/>
    </location>
</feature>
<feature type="transmembrane region" description="Helical" evidence="9">
    <location>
        <begin position="28"/>
        <end position="47"/>
    </location>
</feature>
<dbReference type="CDD" id="cd00333">
    <property type="entry name" value="MIP"/>
    <property type="match status" value="1"/>
</dbReference>
<evidence type="ECO:0000256" key="2">
    <source>
        <dbReference type="ARBA" id="ARBA00006175"/>
    </source>
</evidence>
<evidence type="ECO:0000256" key="9">
    <source>
        <dbReference type="SAM" id="Phobius"/>
    </source>
</evidence>
<gene>
    <name evidence="10" type="ORF">TCAL_08717</name>
</gene>
<proteinExistence type="inferred from homology"/>
<evidence type="ECO:0000256" key="3">
    <source>
        <dbReference type="ARBA" id="ARBA00022448"/>
    </source>
</evidence>
<dbReference type="Gene3D" id="1.20.1080.10">
    <property type="entry name" value="Glycerol uptake facilitator protein"/>
    <property type="match status" value="1"/>
</dbReference>
<sequence length="305" mass="33291">MAQKNIVAEKIRNVRVTNDLVREFMAEFLGTFVLILFGNAVVAQVVLSNEEKGDFFSINWGWGVAVTLGVLVSGGVSGGHINPAVTLALAVIGNTPWKKVPLYMAAQYLGGFIASGLLYGIYYEALNAFEAENGLDRATPETAGIFATYPSPFLSHHSGLLDQVVSTGLLMLLICAICDKKNMGVSKGMAPLYIGFIVLNIGICFGHNCGYAINPARDLAPRLFTLVAGWGTKPFTIENHWWVVPVIGTHLGAVLGALMYCFCIENHWKQSAYELDVIKVVEKIENNELKQDIEVTEKMLTTEDD</sequence>
<dbReference type="AlphaFoldDB" id="A0A553P0J2"/>
<name>A0A553P0J2_TIGCA</name>
<dbReference type="NCBIfam" id="TIGR00861">
    <property type="entry name" value="MIP"/>
    <property type="match status" value="1"/>
</dbReference>
<evidence type="ECO:0000256" key="1">
    <source>
        <dbReference type="ARBA" id="ARBA00004141"/>
    </source>
</evidence>
<feature type="transmembrane region" description="Helical" evidence="9">
    <location>
        <begin position="160"/>
        <end position="178"/>
    </location>
</feature>
<comment type="similarity">
    <text evidence="2 8">Belongs to the MIP/aquaporin (TC 1.A.8) family.</text>
</comment>
<keyword evidence="11" id="KW-1185">Reference proteome</keyword>
<dbReference type="SUPFAM" id="SSF81338">
    <property type="entry name" value="Aquaporin-like"/>
    <property type="match status" value="1"/>
</dbReference>
<reference evidence="10 11" key="1">
    <citation type="journal article" date="2018" name="Nat. Ecol. Evol.">
        <title>Genomic signatures of mitonuclear coevolution across populations of Tigriopus californicus.</title>
        <authorList>
            <person name="Barreto F.S."/>
            <person name="Watson E.T."/>
            <person name="Lima T.G."/>
            <person name="Willett C.S."/>
            <person name="Edmands S."/>
            <person name="Li W."/>
            <person name="Burton R.S."/>
        </authorList>
    </citation>
    <scope>NUCLEOTIDE SEQUENCE [LARGE SCALE GENOMIC DNA]</scope>
    <source>
        <strain evidence="10 11">San Diego</strain>
    </source>
</reference>
<dbReference type="PRINTS" id="PR00783">
    <property type="entry name" value="MINTRINSICP"/>
</dbReference>
<dbReference type="GO" id="GO:0015250">
    <property type="term" value="F:water channel activity"/>
    <property type="evidence" value="ECO:0007669"/>
    <property type="project" value="TreeGrafter"/>
</dbReference>
<dbReference type="FunFam" id="1.20.1080.10:FF:000064">
    <property type="entry name" value="Uncharacterized protein"/>
    <property type="match status" value="1"/>
</dbReference>
<comment type="function">
    <text evidence="7">Aquaglyceroporin that may modulate the water content and osmolytes during anhydrobiosis.</text>
</comment>
<dbReference type="GO" id="GO:0015254">
    <property type="term" value="F:glycerol channel activity"/>
    <property type="evidence" value="ECO:0007669"/>
    <property type="project" value="TreeGrafter"/>
</dbReference>
<evidence type="ECO:0000256" key="4">
    <source>
        <dbReference type="ARBA" id="ARBA00022692"/>
    </source>
</evidence>